<dbReference type="GO" id="GO:0006355">
    <property type="term" value="P:regulation of DNA-templated transcription"/>
    <property type="evidence" value="ECO:0007669"/>
    <property type="project" value="InterPro"/>
</dbReference>
<dbReference type="SUPFAM" id="SSF47598">
    <property type="entry name" value="Ribbon-helix-helix"/>
    <property type="match status" value="1"/>
</dbReference>
<protein>
    <recommendedName>
        <fullName evidence="3">Antitoxin</fullName>
    </recommendedName>
</protein>
<dbReference type="KEGG" id="nhy:JQS43_08160"/>
<proteinExistence type="predicted"/>
<name>A0A895YEH4_9ACTN</name>
<organism evidence="1 2">
    <name type="scientific">Natronosporangium hydrolyticum</name>
    <dbReference type="NCBI Taxonomy" id="2811111"/>
    <lineage>
        <taxon>Bacteria</taxon>
        <taxon>Bacillati</taxon>
        <taxon>Actinomycetota</taxon>
        <taxon>Actinomycetes</taxon>
        <taxon>Micromonosporales</taxon>
        <taxon>Micromonosporaceae</taxon>
        <taxon>Natronosporangium</taxon>
    </lineage>
</organism>
<evidence type="ECO:0008006" key="3">
    <source>
        <dbReference type="Google" id="ProtNLM"/>
    </source>
</evidence>
<reference evidence="1" key="1">
    <citation type="submission" date="2021-02" db="EMBL/GenBank/DDBJ databases">
        <title>Natrosporangium hydrolyticum gen. nov., sp. nov, a haloalkaliphilic actinobacterium from a soda solonchak soil.</title>
        <authorList>
            <person name="Sorokin D.Y."/>
            <person name="Khijniak T.V."/>
            <person name="Zakharycheva A.P."/>
            <person name="Boueva O.V."/>
            <person name="Ariskina E.V."/>
            <person name="Hahnke R.L."/>
            <person name="Bunk B."/>
            <person name="Sproer C."/>
            <person name="Schumann P."/>
            <person name="Evtushenko L.I."/>
            <person name="Kublanov I.V."/>
        </authorList>
    </citation>
    <scope>NUCLEOTIDE SEQUENCE</scope>
    <source>
        <strain evidence="1">DSM 106523</strain>
    </source>
</reference>
<dbReference type="AlphaFoldDB" id="A0A895YEH4"/>
<evidence type="ECO:0000313" key="1">
    <source>
        <dbReference type="EMBL" id="QSB16254.1"/>
    </source>
</evidence>
<evidence type="ECO:0000313" key="2">
    <source>
        <dbReference type="Proteomes" id="UP000662857"/>
    </source>
</evidence>
<dbReference type="EMBL" id="CP070499">
    <property type="protein sequence ID" value="QSB16254.1"/>
    <property type="molecule type" value="Genomic_DNA"/>
</dbReference>
<keyword evidence="2" id="KW-1185">Reference proteome</keyword>
<dbReference type="Proteomes" id="UP000662857">
    <property type="component" value="Chromosome"/>
</dbReference>
<accession>A0A895YEH4</accession>
<dbReference type="RefSeq" id="WP_239678457.1">
    <property type="nucleotide sequence ID" value="NZ_CP070499.1"/>
</dbReference>
<sequence length="75" mass="8327">MRTTVDLPDDLHQMVTAVARDEGKSMSRAIADLLRRQLAPPAGPPMSTDERTGLRVVRLGRPITSEDVRSLEDEE</sequence>
<dbReference type="InterPro" id="IPR010985">
    <property type="entry name" value="Ribbon_hlx_hlx"/>
</dbReference>
<gene>
    <name evidence="1" type="ORF">JQS43_08160</name>
</gene>